<reference evidence="3" key="1">
    <citation type="submission" date="2016-11" db="UniProtKB">
        <authorList>
            <consortium name="WormBaseParasite"/>
        </authorList>
    </citation>
    <scope>IDENTIFICATION</scope>
</reference>
<sequence length="202" mass="22376">PITLLAFPDFHENIYQVTKHRRDSASSSTSNTYSAGSGEEERKGSEAGCGPNKEVQELANHGSLSASLMAHGPQGPTGKGLQLSMAMECRVGSGARKPSSRPRLPRRWRQEQDSSLSQACLAVAQDEVTHRGLAVDQLPPRVRRQKPALYPPESDSLFCFPKPQSQVVLPRPQENWQASSCRPVRHYTEAIYTEESNLEEHQ</sequence>
<feature type="compositionally biased region" description="Basic residues" evidence="1">
    <location>
        <begin position="98"/>
        <end position="107"/>
    </location>
</feature>
<evidence type="ECO:0000313" key="3">
    <source>
        <dbReference type="WBParaSite" id="maker-unitig_37605-snap-gene-0.5-mRNA-1"/>
    </source>
</evidence>
<dbReference type="WBParaSite" id="maker-unitig_37605-snap-gene-0.5-mRNA-1">
    <property type="protein sequence ID" value="maker-unitig_37605-snap-gene-0.5-mRNA-1"/>
    <property type="gene ID" value="maker-unitig_37605-snap-gene-0.5"/>
</dbReference>
<protein>
    <submittedName>
        <fullName evidence="3">Germinal center associated signaling and motility</fullName>
    </submittedName>
</protein>
<feature type="compositionally biased region" description="Low complexity" evidence="1">
    <location>
        <begin position="25"/>
        <end position="37"/>
    </location>
</feature>
<proteinExistence type="predicted"/>
<evidence type="ECO:0000313" key="2">
    <source>
        <dbReference type="Proteomes" id="UP000095280"/>
    </source>
</evidence>
<organism evidence="2 3">
    <name type="scientific">Macrostomum lignano</name>
    <dbReference type="NCBI Taxonomy" id="282301"/>
    <lineage>
        <taxon>Eukaryota</taxon>
        <taxon>Metazoa</taxon>
        <taxon>Spiralia</taxon>
        <taxon>Lophotrochozoa</taxon>
        <taxon>Platyhelminthes</taxon>
        <taxon>Rhabditophora</taxon>
        <taxon>Macrostomorpha</taxon>
        <taxon>Macrostomida</taxon>
        <taxon>Macrostomidae</taxon>
        <taxon>Macrostomum</taxon>
    </lineage>
</organism>
<name>A0A1I8FKD6_9PLAT</name>
<dbReference type="AlphaFoldDB" id="A0A1I8FKD6"/>
<evidence type="ECO:0000256" key="1">
    <source>
        <dbReference type="SAM" id="MobiDB-lite"/>
    </source>
</evidence>
<dbReference type="Proteomes" id="UP000095280">
    <property type="component" value="Unplaced"/>
</dbReference>
<keyword evidence="2" id="KW-1185">Reference proteome</keyword>
<feature type="region of interest" description="Disordered" evidence="1">
    <location>
        <begin position="18"/>
        <end position="112"/>
    </location>
</feature>
<accession>A0A1I8FKD6</accession>